<comment type="caution">
    <text evidence="2">Lacks conserved residue(s) required for the propagation of feature annotation.</text>
</comment>
<evidence type="ECO:0000313" key="5">
    <source>
        <dbReference type="EMBL" id="RBP17175.1"/>
    </source>
</evidence>
<protein>
    <submittedName>
        <fullName evidence="5">Patatin-like phospholipase</fullName>
    </submittedName>
</protein>
<evidence type="ECO:0000313" key="6">
    <source>
        <dbReference type="Proteomes" id="UP000253529"/>
    </source>
</evidence>
<dbReference type="InterPro" id="IPR016035">
    <property type="entry name" value="Acyl_Trfase/lysoPLipase"/>
</dbReference>
<feature type="transmembrane region" description="Helical" evidence="3">
    <location>
        <begin position="20"/>
        <end position="40"/>
    </location>
</feature>
<dbReference type="Proteomes" id="UP000253529">
    <property type="component" value="Unassembled WGS sequence"/>
</dbReference>
<name>A0A366FTW1_9HYPH</name>
<dbReference type="GO" id="GO:0016042">
    <property type="term" value="P:lipid catabolic process"/>
    <property type="evidence" value="ECO:0007669"/>
    <property type="project" value="UniProtKB-UniRule"/>
</dbReference>
<keyword evidence="1 2" id="KW-0443">Lipid metabolism</keyword>
<keyword evidence="2" id="KW-0442">Lipid degradation</keyword>
<evidence type="ECO:0000259" key="4">
    <source>
        <dbReference type="PROSITE" id="PS51635"/>
    </source>
</evidence>
<evidence type="ECO:0000256" key="2">
    <source>
        <dbReference type="PROSITE-ProRule" id="PRU01161"/>
    </source>
</evidence>
<evidence type="ECO:0000256" key="1">
    <source>
        <dbReference type="ARBA" id="ARBA00023098"/>
    </source>
</evidence>
<dbReference type="GO" id="GO:0016787">
    <property type="term" value="F:hydrolase activity"/>
    <property type="evidence" value="ECO:0007669"/>
    <property type="project" value="UniProtKB-UniRule"/>
</dbReference>
<feature type="transmembrane region" description="Helical" evidence="3">
    <location>
        <begin position="60"/>
        <end position="83"/>
    </location>
</feature>
<keyword evidence="2" id="KW-0378">Hydrolase</keyword>
<feature type="short sequence motif" description="DGA/G" evidence="2">
    <location>
        <begin position="332"/>
        <end position="334"/>
    </location>
</feature>
<dbReference type="InterPro" id="IPR002641">
    <property type="entry name" value="PNPLA_dom"/>
</dbReference>
<dbReference type="AlphaFoldDB" id="A0A366FTW1"/>
<organism evidence="5 6">
    <name type="scientific">Roseiarcus fermentans</name>
    <dbReference type="NCBI Taxonomy" id="1473586"/>
    <lineage>
        <taxon>Bacteria</taxon>
        <taxon>Pseudomonadati</taxon>
        <taxon>Pseudomonadota</taxon>
        <taxon>Alphaproteobacteria</taxon>
        <taxon>Hyphomicrobiales</taxon>
        <taxon>Roseiarcaceae</taxon>
        <taxon>Roseiarcus</taxon>
    </lineage>
</organism>
<sequence length="699" mass="77355">MADLNIDPESGDAKVFELGLTLAGAISAGAYTAGVLDFLFQALDEWDRHRNDEGVPQHRVVIKVITGASAGAITGALSAVALARGLHGRELSEAERNACYPSYRSQAQPYRCVLPAIWRTWVELPDMAGSGESPGFLGRADLDRSGLELTSVLDSTVLERIKSEAISAPKEAGQRHINSTADYISKELHIYMTLSNMRGIPYTVGFGRPENQYGMLTHGDRVHYLVKGLGTAESRPAAWLEEDSKNAAIVLDVGTLPAAPGETSRDWDAYGSAALASGAFPVGLAPRLLSYEARNYIDRKLPINLQPGVFVKPCFPDSLKDESARFAFQTLDGGIVNNNPFDYAQYALFGGPPTEEHKKAGDRAIVMVAPFPDPPKFLPENAPKPGIAAILRALYPALVNQARFRISELAPAVDGRDYSRFLISPRRRIPRTVRPNDSAERAPEERFAIACGLLGGFGGFLDKSFRAHDFQLGRRNCQLFLAESFTVQANGIVQGRRADNGEVPVVPLVGSAAEPTPLPRWPQLERDVLARLEQKMQARLDAVVPAFIDGQTRNRRLRFVMRRGWAWFLRRPTLRLIKATVLYDLVRRRQVGDYELDQGVIEPLLARGCGRDDIAAVIAELVHPAFRFRTEEGIAGALDRTPAFVRDILVALQDDRLPTHLRSWRDVAGWTTWDGRPGFLERRAIFRIILRRWNRPTVG</sequence>
<gene>
    <name evidence="5" type="ORF">DFR50_10360</name>
</gene>
<dbReference type="EMBL" id="QNRK01000003">
    <property type="protein sequence ID" value="RBP17175.1"/>
    <property type="molecule type" value="Genomic_DNA"/>
</dbReference>
<feature type="short sequence motif" description="GXSXG" evidence="2">
    <location>
        <begin position="67"/>
        <end position="71"/>
    </location>
</feature>
<feature type="active site" description="Nucleophile" evidence="2">
    <location>
        <position position="69"/>
    </location>
</feature>
<dbReference type="RefSeq" id="WP_170153036.1">
    <property type="nucleotide sequence ID" value="NZ_QNRK01000003.1"/>
</dbReference>
<keyword evidence="6" id="KW-1185">Reference proteome</keyword>
<feature type="domain" description="PNPLA" evidence="4">
    <location>
        <begin position="20"/>
        <end position="345"/>
    </location>
</feature>
<dbReference type="PROSITE" id="PS51635">
    <property type="entry name" value="PNPLA"/>
    <property type="match status" value="1"/>
</dbReference>
<comment type="caution">
    <text evidence="5">The sequence shown here is derived from an EMBL/GenBank/DDBJ whole genome shotgun (WGS) entry which is preliminary data.</text>
</comment>
<keyword evidence="3" id="KW-0472">Membrane</keyword>
<evidence type="ECO:0000256" key="3">
    <source>
        <dbReference type="SAM" id="Phobius"/>
    </source>
</evidence>
<reference evidence="5 6" key="1">
    <citation type="submission" date="2018-06" db="EMBL/GenBank/DDBJ databases">
        <title>Genomic Encyclopedia of Type Strains, Phase IV (KMG-IV): sequencing the most valuable type-strain genomes for metagenomic binning, comparative biology and taxonomic classification.</title>
        <authorList>
            <person name="Goeker M."/>
        </authorList>
    </citation>
    <scope>NUCLEOTIDE SEQUENCE [LARGE SCALE GENOMIC DNA]</scope>
    <source>
        <strain evidence="5 6">DSM 24875</strain>
    </source>
</reference>
<feature type="active site" description="Proton acceptor" evidence="2">
    <location>
        <position position="332"/>
    </location>
</feature>
<dbReference type="Pfam" id="PF01734">
    <property type="entry name" value="Patatin"/>
    <property type="match status" value="1"/>
</dbReference>
<proteinExistence type="predicted"/>
<keyword evidence="3" id="KW-0812">Transmembrane</keyword>
<accession>A0A366FTW1</accession>
<dbReference type="SUPFAM" id="SSF52151">
    <property type="entry name" value="FabD/lysophospholipase-like"/>
    <property type="match status" value="1"/>
</dbReference>
<dbReference type="Gene3D" id="3.40.1090.10">
    <property type="entry name" value="Cytosolic phospholipase A2 catalytic domain"/>
    <property type="match status" value="1"/>
</dbReference>
<keyword evidence="3" id="KW-1133">Transmembrane helix</keyword>